<dbReference type="EC" id="4.1.1.48" evidence="3"/>
<dbReference type="GO" id="GO:0004425">
    <property type="term" value="F:indole-3-glycerol-phosphate synthase activity"/>
    <property type="evidence" value="ECO:0007669"/>
    <property type="project" value="UniProtKB-EC"/>
</dbReference>
<dbReference type="InterPro" id="IPR045186">
    <property type="entry name" value="Indole-3-glycerol_P_synth"/>
</dbReference>
<dbReference type="PANTHER" id="PTHR22854">
    <property type="entry name" value="TRYPTOPHAN BIOSYNTHESIS PROTEIN"/>
    <property type="match status" value="1"/>
</dbReference>
<proteinExistence type="predicted"/>
<dbReference type="PANTHER" id="PTHR22854:SF2">
    <property type="entry name" value="INDOLE-3-GLYCEROL-PHOSPHATE SYNTHASE"/>
    <property type="match status" value="1"/>
</dbReference>
<organism evidence="10 11">
    <name type="scientific">Coccomyxa viridis</name>
    <dbReference type="NCBI Taxonomy" id="1274662"/>
    <lineage>
        <taxon>Eukaryota</taxon>
        <taxon>Viridiplantae</taxon>
        <taxon>Chlorophyta</taxon>
        <taxon>core chlorophytes</taxon>
        <taxon>Trebouxiophyceae</taxon>
        <taxon>Trebouxiophyceae incertae sedis</taxon>
        <taxon>Coccomyxaceae</taxon>
        <taxon>Coccomyxa</taxon>
    </lineage>
</organism>
<dbReference type="Gene3D" id="3.20.20.70">
    <property type="entry name" value="Aldolase class I"/>
    <property type="match status" value="1"/>
</dbReference>
<evidence type="ECO:0000256" key="5">
    <source>
        <dbReference type="ARBA" id="ARBA00022793"/>
    </source>
</evidence>
<feature type="domain" description="Indole-3-glycerol phosphate synthase" evidence="9">
    <location>
        <begin position="64"/>
        <end position="252"/>
    </location>
</feature>
<evidence type="ECO:0000256" key="1">
    <source>
        <dbReference type="ARBA" id="ARBA00001633"/>
    </source>
</evidence>
<keyword evidence="6" id="KW-0822">Tryptophan biosynthesis</keyword>
<reference evidence="10 11" key="1">
    <citation type="submission" date="2023-10" db="EMBL/GenBank/DDBJ databases">
        <authorList>
            <person name="Maclean D."/>
            <person name="Macfadyen A."/>
        </authorList>
    </citation>
    <scope>NUCLEOTIDE SEQUENCE [LARGE SCALE GENOMIC DNA]</scope>
</reference>
<evidence type="ECO:0000256" key="8">
    <source>
        <dbReference type="ARBA" id="ARBA00023239"/>
    </source>
</evidence>
<dbReference type="Pfam" id="PF00218">
    <property type="entry name" value="IGPS"/>
    <property type="match status" value="1"/>
</dbReference>
<dbReference type="SUPFAM" id="SSF51366">
    <property type="entry name" value="Ribulose-phoshate binding barrel"/>
    <property type="match status" value="1"/>
</dbReference>
<comment type="catalytic activity">
    <reaction evidence="1">
        <text>1-(2-carboxyphenylamino)-1-deoxy-D-ribulose 5-phosphate + H(+) = (1S,2R)-1-C-(indol-3-yl)glycerol 3-phosphate + CO2 + H2O</text>
        <dbReference type="Rhea" id="RHEA:23476"/>
        <dbReference type="ChEBI" id="CHEBI:15377"/>
        <dbReference type="ChEBI" id="CHEBI:15378"/>
        <dbReference type="ChEBI" id="CHEBI:16526"/>
        <dbReference type="ChEBI" id="CHEBI:58613"/>
        <dbReference type="ChEBI" id="CHEBI:58866"/>
        <dbReference type="EC" id="4.1.1.48"/>
    </reaction>
</comment>
<keyword evidence="5" id="KW-0210">Decarboxylase</keyword>
<dbReference type="InterPro" id="IPR011060">
    <property type="entry name" value="RibuloseP-bd_barrel"/>
</dbReference>
<evidence type="ECO:0000256" key="4">
    <source>
        <dbReference type="ARBA" id="ARBA00022605"/>
    </source>
</evidence>
<evidence type="ECO:0000313" key="11">
    <source>
        <dbReference type="Proteomes" id="UP001314263"/>
    </source>
</evidence>
<name>A0AAV1I9Z5_9CHLO</name>
<keyword evidence="4" id="KW-0028">Amino-acid biosynthesis</keyword>
<dbReference type="AlphaFoldDB" id="A0AAV1I9Z5"/>
<dbReference type="InterPro" id="IPR013798">
    <property type="entry name" value="Indole-3-glycerol_P_synth_dom"/>
</dbReference>
<evidence type="ECO:0000256" key="6">
    <source>
        <dbReference type="ARBA" id="ARBA00022822"/>
    </source>
</evidence>
<evidence type="ECO:0000256" key="3">
    <source>
        <dbReference type="ARBA" id="ARBA00012362"/>
    </source>
</evidence>
<evidence type="ECO:0000259" key="9">
    <source>
        <dbReference type="Pfam" id="PF00218"/>
    </source>
</evidence>
<keyword evidence="8" id="KW-0456">Lyase</keyword>
<sequence>MCRMGLAINTPHHFDRAMMALERSSRSCRMPCIARRFYIIAQSTPSGSDEDKDVPFVPSGNHLSAIIRRKQQQVENQLKELGMDSLQERLEDAAQTPANPPYRLATLIQDIRLRTGRPVLLLEVVKPSPASTSEDVGALAAQYAGWGADALAVLTDLDFTSSGYADMVAACRATAVPVLQRDWFLHPLQIVEAKEAGAAGVLGTIANVSGPRGAPVLSSYAAAIGLDCPVEVVNRTEVEAMIGGGVPFFAINLAVGISLAIPGFQSDMAKGLLHALPQGVSSIVGVKSLEEGIKAHAEGADVVLLRREMLEEAERGQGIQALLAQLRDATLGDD</sequence>
<dbReference type="EMBL" id="CAUYUE010000007">
    <property type="protein sequence ID" value="CAK0782855.1"/>
    <property type="molecule type" value="Genomic_DNA"/>
</dbReference>
<evidence type="ECO:0000313" key="10">
    <source>
        <dbReference type="EMBL" id="CAK0782855.1"/>
    </source>
</evidence>
<gene>
    <name evidence="10" type="ORF">CVIRNUC_006050</name>
</gene>
<dbReference type="GO" id="GO:0000162">
    <property type="term" value="P:L-tryptophan biosynthetic process"/>
    <property type="evidence" value="ECO:0007669"/>
    <property type="project" value="UniProtKB-KW"/>
</dbReference>
<evidence type="ECO:0000256" key="2">
    <source>
        <dbReference type="ARBA" id="ARBA00004696"/>
    </source>
</evidence>
<dbReference type="GO" id="GO:0004640">
    <property type="term" value="F:phosphoribosylanthranilate isomerase activity"/>
    <property type="evidence" value="ECO:0007669"/>
    <property type="project" value="TreeGrafter"/>
</dbReference>
<keyword evidence="7" id="KW-0057">Aromatic amino acid biosynthesis</keyword>
<keyword evidence="11" id="KW-1185">Reference proteome</keyword>
<comment type="caution">
    <text evidence="10">The sequence shown here is derived from an EMBL/GenBank/DDBJ whole genome shotgun (WGS) entry which is preliminary data.</text>
</comment>
<dbReference type="InterPro" id="IPR013785">
    <property type="entry name" value="Aldolase_TIM"/>
</dbReference>
<comment type="pathway">
    <text evidence="2">Amino-acid biosynthesis; L-tryptophan biosynthesis; L-tryptophan from chorismate: step 4/5.</text>
</comment>
<accession>A0AAV1I9Z5</accession>
<evidence type="ECO:0000256" key="7">
    <source>
        <dbReference type="ARBA" id="ARBA00023141"/>
    </source>
</evidence>
<protein>
    <recommendedName>
        <fullName evidence="3">indole-3-glycerol-phosphate synthase</fullName>
        <ecNumber evidence="3">4.1.1.48</ecNumber>
    </recommendedName>
</protein>
<dbReference type="Proteomes" id="UP001314263">
    <property type="component" value="Unassembled WGS sequence"/>
</dbReference>